<accession>A0ABQ9YFD3</accession>
<dbReference type="Pfam" id="PF10036">
    <property type="entry name" value="RLL"/>
    <property type="match status" value="1"/>
</dbReference>
<dbReference type="EMBL" id="JARBJD010000011">
    <property type="protein sequence ID" value="KAK2962478.1"/>
    <property type="molecule type" value="Genomic_DNA"/>
</dbReference>
<dbReference type="PANTHER" id="PTHR15924">
    <property type="entry name" value="CLE"/>
    <property type="match status" value="1"/>
</dbReference>
<evidence type="ECO:0000313" key="2">
    <source>
        <dbReference type="Proteomes" id="UP001281761"/>
    </source>
</evidence>
<dbReference type="InterPro" id="IPR019265">
    <property type="entry name" value="RTRAF"/>
</dbReference>
<gene>
    <name evidence="1" type="ORF">BLNAU_2721</name>
</gene>
<dbReference type="Proteomes" id="UP001281761">
    <property type="component" value="Unassembled WGS sequence"/>
</dbReference>
<evidence type="ECO:0000313" key="1">
    <source>
        <dbReference type="EMBL" id="KAK2962478.1"/>
    </source>
</evidence>
<proteinExistence type="predicted"/>
<protein>
    <submittedName>
        <fullName evidence="1">RLL motif containing protein 1</fullName>
    </submittedName>
</protein>
<reference evidence="1 2" key="1">
    <citation type="journal article" date="2022" name="bioRxiv">
        <title>Genomics of Preaxostyla Flagellates Illuminates Evolutionary Transitions and the Path Towards Mitochondrial Loss.</title>
        <authorList>
            <person name="Novak L.V.F."/>
            <person name="Treitli S.C."/>
            <person name="Pyrih J."/>
            <person name="Halakuc P."/>
            <person name="Pipaliya S.V."/>
            <person name="Vacek V."/>
            <person name="Brzon O."/>
            <person name="Soukal P."/>
            <person name="Eme L."/>
            <person name="Dacks J.B."/>
            <person name="Karnkowska A."/>
            <person name="Elias M."/>
            <person name="Hampl V."/>
        </authorList>
    </citation>
    <scope>NUCLEOTIDE SEQUENCE [LARGE SCALE GENOMIC DNA]</scope>
    <source>
        <strain evidence="1">NAU3</strain>
        <tissue evidence="1">Gut</tissue>
    </source>
</reference>
<organism evidence="1 2">
    <name type="scientific">Blattamonas nauphoetae</name>
    <dbReference type="NCBI Taxonomy" id="2049346"/>
    <lineage>
        <taxon>Eukaryota</taxon>
        <taxon>Metamonada</taxon>
        <taxon>Preaxostyla</taxon>
        <taxon>Oxymonadida</taxon>
        <taxon>Blattamonas</taxon>
    </lineage>
</organism>
<comment type="caution">
    <text evidence="1">The sequence shown here is derived from an EMBL/GenBank/DDBJ whole genome shotgun (WGS) entry which is preliminary data.</text>
</comment>
<sequence length="267" mass="29753">MTTHLLQRHLGFLGYASPIPEGELDNETLYKVISWLENTYIQQLAQNPIENFYEYTATWKKTILCPYVTSLGFTDVNNGTSNKSIVIFVAQLAMDLLYKQKKEEIAAHVQRTEDGKPKKDSIPLDLLDSLNLLAQATSQPLLRPDTSPDGVMAFLADTLDIVSGNADSLSGPVESAPQMQAIKAAIRSECEETIRMYEQMKKGEMPVGMDLGALKFDSNEKTAAIVLRMLYQKQLREMQTTINNVLSDLQQHTANPKTDLALGRVGK</sequence>
<name>A0ABQ9YFD3_9EUKA</name>
<keyword evidence="2" id="KW-1185">Reference proteome</keyword>